<dbReference type="Gene3D" id="3.20.20.140">
    <property type="entry name" value="Metal-dependent hydrolases"/>
    <property type="match status" value="1"/>
</dbReference>
<proteinExistence type="predicted"/>
<evidence type="ECO:0000256" key="1">
    <source>
        <dbReference type="SAM" id="MobiDB-lite"/>
    </source>
</evidence>
<keyword evidence="2" id="KW-0378">Hydrolase</keyword>
<feature type="compositionally biased region" description="Basic and acidic residues" evidence="1">
    <location>
        <begin position="1"/>
        <end position="18"/>
    </location>
</feature>
<feature type="compositionally biased region" description="Acidic residues" evidence="1">
    <location>
        <begin position="278"/>
        <end position="291"/>
    </location>
</feature>
<keyword evidence="3" id="KW-1185">Reference proteome</keyword>
<dbReference type="PANTHER" id="PTHR47345:SF1">
    <property type="entry name" value="CUT9-INTERACTING PROTEIN SCN1"/>
    <property type="match status" value="1"/>
</dbReference>
<sequence>MCQDHHENTNHTPPRQDEDNNLEPFPWDIGIFDAHCHPTDTMSSVASIPTMSARVLTVMSTRADDQDLVPALASSHGIPSVEALTSPTTHAILPAFGWHPWFSHHLYDDSLPASSATYPASLSPSEAKLAHYKSVLTPSPEEDDAFISSLPDPLPLSTYLPQLRSRLESHPLSLVGEVGLDKGFRLPVPWSEPALSSRDAGLTPGGREGRWLSPYRVALPHQTAILVAQLRVAGELGRACSVHGVQAHGALFDALSGMWKGFEKEVVPRRKQKLVAEGAEDWGDDEGEEEGGERTREGRLVVAARPYPPRICLHSFSGPVQVVRQYLHASIPARIFFSFSVAINLATEGGASKFPDVVRACPDDRILVESDLHVAGERMDGMLEEMYRRICEIKGWGLRDGVERIARNYEEFVFG</sequence>
<dbReference type="PANTHER" id="PTHR47345">
    <property type="entry name" value="CUT9-INTERACTING PROTEIN SCN1"/>
    <property type="match status" value="1"/>
</dbReference>
<dbReference type="STRING" id="1408157.A0A1J7IYF5"/>
<dbReference type="EMBL" id="KV875095">
    <property type="protein sequence ID" value="OIW32534.1"/>
    <property type="molecule type" value="Genomic_DNA"/>
</dbReference>
<accession>A0A1J7IYF5</accession>
<feature type="region of interest" description="Disordered" evidence="1">
    <location>
        <begin position="277"/>
        <end position="296"/>
    </location>
</feature>
<dbReference type="InterPro" id="IPR053044">
    <property type="entry name" value="Metallo-hydrolase/TatD-type"/>
</dbReference>
<dbReference type="FunCoup" id="A0A1J7IYF5">
    <property type="interactions" value="48"/>
</dbReference>
<dbReference type="SUPFAM" id="SSF51556">
    <property type="entry name" value="Metallo-dependent hydrolases"/>
    <property type="match status" value="1"/>
</dbReference>
<dbReference type="InterPro" id="IPR032466">
    <property type="entry name" value="Metal_Hydrolase"/>
</dbReference>
<dbReference type="Pfam" id="PF01026">
    <property type="entry name" value="TatD_DNase"/>
    <property type="match status" value="1"/>
</dbReference>
<protein>
    <submittedName>
        <fullName evidence="2">Metallo-dependent hydrolase</fullName>
    </submittedName>
</protein>
<dbReference type="AlphaFoldDB" id="A0A1J7IYF5"/>
<dbReference type="InterPro" id="IPR001130">
    <property type="entry name" value="TatD-like"/>
</dbReference>
<dbReference type="OrthoDB" id="413993at2759"/>
<evidence type="ECO:0000313" key="2">
    <source>
        <dbReference type="EMBL" id="OIW32534.1"/>
    </source>
</evidence>
<gene>
    <name evidence="2" type="ORF">CONLIGDRAFT_273788</name>
</gene>
<dbReference type="GO" id="GO:0016788">
    <property type="term" value="F:hydrolase activity, acting on ester bonds"/>
    <property type="evidence" value="ECO:0007669"/>
    <property type="project" value="InterPro"/>
</dbReference>
<organism evidence="2 3">
    <name type="scientific">Coniochaeta ligniaria NRRL 30616</name>
    <dbReference type="NCBI Taxonomy" id="1408157"/>
    <lineage>
        <taxon>Eukaryota</taxon>
        <taxon>Fungi</taxon>
        <taxon>Dikarya</taxon>
        <taxon>Ascomycota</taxon>
        <taxon>Pezizomycotina</taxon>
        <taxon>Sordariomycetes</taxon>
        <taxon>Sordariomycetidae</taxon>
        <taxon>Coniochaetales</taxon>
        <taxon>Coniochaetaceae</taxon>
        <taxon>Coniochaeta</taxon>
    </lineage>
</organism>
<name>A0A1J7IYF5_9PEZI</name>
<dbReference type="InParanoid" id="A0A1J7IYF5"/>
<feature type="region of interest" description="Disordered" evidence="1">
    <location>
        <begin position="1"/>
        <end position="24"/>
    </location>
</feature>
<reference evidence="2 3" key="1">
    <citation type="submission" date="2016-10" db="EMBL/GenBank/DDBJ databases">
        <title>Draft genome sequence of Coniochaeta ligniaria NRRL30616, a lignocellulolytic fungus for bioabatement of inhibitors in plant biomass hydrolysates.</title>
        <authorList>
            <consortium name="DOE Joint Genome Institute"/>
            <person name="Jimenez D.J."/>
            <person name="Hector R.E."/>
            <person name="Riley R."/>
            <person name="Sun H."/>
            <person name="Grigoriev I.V."/>
            <person name="Van Elsas J.D."/>
            <person name="Nichols N.N."/>
        </authorList>
    </citation>
    <scope>NUCLEOTIDE SEQUENCE [LARGE SCALE GENOMIC DNA]</scope>
    <source>
        <strain evidence="2 3">NRRL 30616</strain>
    </source>
</reference>
<evidence type="ECO:0000313" key="3">
    <source>
        <dbReference type="Proteomes" id="UP000182658"/>
    </source>
</evidence>
<dbReference type="Proteomes" id="UP000182658">
    <property type="component" value="Unassembled WGS sequence"/>
</dbReference>